<dbReference type="NCBIfam" id="NF037995">
    <property type="entry name" value="TRAP_S1"/>
    <property type="match status" value="1"/>
</dbReference>
<dbReference type="GO" id="GO:0030246">
    <property type="term" value="F:carbohydrate binding"/>
    <property type="evidence" value="ECO:0007669"/>
    <property type="project" value="TreeGrafter"/>
</dbReference>
<feature type="chain" id="PRO_5011758151" evidence="2">
    <location>
        <begin position="26"/>
        <end position="333"/>
    </location>
</feature>
<gene>
    <name evidence="3" type="ORF">SAMN05216337_1009180</name>
</gene>
<dbReference type="PIRSF" id="PIRSF006470">
    <property type="entry name" value="DctB"/>
    <property type="match status" value="1"/>
</dbReference>
<name>A0A1G6TKA3_9BRAD</name>
<dbReference type="PANTHER" id="PTHR33376:SF2">
    <property type="entry name" value="DICARBOXYLATE-BINDING PERIPLASMIC PROTEIN"/>
    <property type="match status" value="1"/>
</dbReference>
<dbReference type="InterPro" id="IPR038404">
    <property type="entry name" value="TRAP_DctP_sf"/>
</dbReference>
<dbReference type="PANTHER" id="PTHR33376">
    <property type="match status" value="1"/>
</dbReference>
<dbReference type="InterPro" id="IPR004682">
    <property type="entry name" value="TRAP_DctP"/>
</dbReference>
<evidence type="ECO:0000313" key="3">
    <source>
        <dbReference type="EMBL" id="SDD29503.1"/>
    </source>
</evidence>
<evidence type="ECO:0000256" key="2">
    <source>
        <dbReference type="SAM" id="SignalP"/>
    </source>
</evidence>
<dbReference type="InterPro" id="IPR018389">
    <property type="entry name" value="DctP_fam"/>
</dbReference>
<keyword evidence="3" id="KW-0675">Receptor</keyword>
<keyword evidence="1 2" id="KW-0732">Signal</keyword>
<sequence length="333" mass="36227">MGYSARIVGIAMAAAALLLSAGAGAQEVKHFRFAYDQPRNTGYSVAGDLFADKLKELSKGTMIVDQYPGAQLGQEPQLLQLVKSGDIEFAIISSANTATISPQAGVMSLHFLFRNDAHVIKALADPKVFDAIRTMIDETAQGLHVIGTGSQGVRHIYSKREIRNVGDLKGVKVRVQATATEDTMFPAYGAQTVHMPFGSVYTSLQTGVVDAAENSINVYLVNKHYEVAPVLSITEHEANNALLFVSDKLWQNLSAEQKQWVQAAANEVSAKEPQKAFELERNALTKLKSFGVKVVEDVDKKSFTAIADPYLDKLAKDLGPHAEKIKNLIRAIN</sequence>
<feature type="signal peptide" evidence="2">
    <location>
        <begin position="1"/>
        <end position="25"/>
    </location>
</feature>
<dbReference type="SUPFAM" id="SSF53850">
    <property type="entry name" value="Periplasmic binding protein-like II"/>
    <property type="match status" value="1"/>
</dbReference>
<dbReference type="RefSeq" id="WP_092082733.1">
    <property type="nucleotide sequence ID" value="NZ_FMZW01000009.1"/>
</dbReference>
<dbReference type="NCBIfam" id="TIGR00787">
    <property type="entry name" value="dctP"/>
    <property type="match status" value="1"/>
</dbReference>
<dbReference type="CDD" id="cd13603">
    <property type="entry name" value="PBP2_TRAP_Siap_TeaA_like"/>
    <property type="match status" value="1"/>
</dbReference>
<dbReference type="GO" id="GO:0055085">
    <property type="term" value="P:transmembrane transport"/>
    <property type="evidence" value="ECO:0007669"/>
    <property type="project" value="InterPro"/>
</dbReference>
<dbReference type="Proteomes" id="UP000199245">
    <property type="component" value="Unassembled WGS sequence"/>
</dbReference>
<evidence type="ECO:0000256" key="1">
    <source>
        <dbReference type="ARBA" id="ARBA00022729"/>
    </source>
</evidence>
<organism evidence="3 4">
    <name type="scientific">Bradyrhizobium brasilense</name>
    <dbReference type="NCBI Taxonomy" id="1419277"/>
    <lineage>
        <taxon>Bacteria</taxon>
        <taxon>Pseudomonadati</taxon>
        <taxon>Pseudomonadota</taxon>
        <taxon>Alphaproteobacteria</taxon>
        <taxon>Hyphomicrobiales</taxon>
        <taxon>Nitrobacteraceae</taxon>
        <taxon>Bradyrhizobium</taxon>
    </lineage>
</organism>
<proteinExistence type="predicted"/>
<evidence type="ECO:0000313" key="4">
    <source>
        <dbReference type="Proteomes" id="UP000199245"/>
    </source>
</evidence>
<protein>
    <submittedName>
        <fullName evidence="3">Tripartite ATP-independent transporter solute receptor, DctP family</fullName>
    </submittedName>
</protein>
<reference evidence="3 4" key="1">
    <citation type="submission" date="2016-10" db="EMBL/GenBank/DDBJ databases">
        <authorList>
            <person name="de Groot N.N."/>
        </authorList>
    </citation>
    <scope>NUCLEOTIDE SEQUENCE [LARGE SCALE GENOMIC DNA]</scope>
    <source>
        <strain evidence="3 4">R5</strain>
    </source>
</reference>
<dbReference type="AlphaFoldDB" id="A0A1G6TKA3"/>
<dbReference type="Gene3D" id="3.40.190.170">
    <property type="entry name" value="Bacterial extracellular solute-binding protein, family 7"/>
    <property type="match status" value="1"/>
</dbReference>
<accession>A0A1G6TKA3</accession>
<dbReference type="EMBL" id="FMZW01000009">
    <property type="protein sequence ID" value="SDD29503.1"/>
    <property type="molecule type" value="Genomic_DNA"/>
</dbReference>
<dbReference type="Pfam" id="PF03480">
    <property type="entry name" value="DctP"/>
    <property type="match status" value="1"/>
</dbReference>
<dbReference type="GO" id="GO:0030288">
    <property type="term" value="C:outer membrane-bounded periplasmic space"/>
    <property type="evidence" value="ECO:0007669"/>
    <property type="project" value="InterPro"/>
</dbReference>